<protein>
    <recommendedName>
        <fullName evidence="1">DUF1156 domain-containing protein</fullName>
    </recommendedName>
</protein>
<dbReference type="InterPro" id="IPR029063">
    <property type="entry name" value="SAM-dependent_MTases_sf"/>
</dbReference>
<evidence type="ECO:0000313" key="2">
    <source>
        <dbReference type="EMBL" id="BBH87965.1"/>
    </source>
</evidence>
<dbReference type="InterPro" id="IPR009537">
    <property type="entry name" value="DUF1156"/>
</dbReference>
<proteinExistence type="predicted"/>
<dbReference type="AlphaFoldDB" id="A0A455SP33"/>
<dbReference type="SUPFAM" id="SSF53335">
    <property type="entry name" value="S-adenosyl-L-methionine-dependent methyltransferases"/>
    <property type="match status" value="1"/>
</dbReference>
<reference evidence="2" key="1">
    <citation type="submission" date="2018-12" db="EMBL/GenBank/DDBJ databases">
        <title>Novel natural products biosynthetic potential of the class Ktedonobacteria.</title>
        <authorList>
            <person name="Zheng Y."/>
            <person name="Saitou A."/>
            <person name="Wang C.M."/>
            <person name="Toyoda A."/>
            <person name="Minakuchi Y."/>
            <person name="Sekiguchi Y."/>
            <person name="Ueda K."/>
            <person name="Takano H."/>
            <person name="Sakai Y."/>
            <person name="Yokota A."/>
            <person name="Yabe S."/>
        </authorList>
    </citation>
    <scope>NUCLEOTIDE SEQUENCE</scope>
    <source>
        <strain evidence="2">COM3</strain>
    </source>
</reference>
<evidence type="ECO:0000259" key="1">
    <source>
        <dbReference type="Pfam" id="PF06634"/>
    </source>
</evidence>
<dbReference type="Pfam" id="PF06634">
    <property type="entry name" value="DUF1156"/>
    <property type="match status" value="1"/>
</dbReference>
<sequence length="923" mass="103726">MSYKRKLIEVNIPLTKINEASIREKSIRHGHPSTLHLWWSRKPLATCRAVLFASLVDDPSAHPELFPTEKIQKQERDRLFRLIEDLVLWENSNNADVLEKARKEIKKYAGETLPAVLDPFAGGGSIPLEAQRLGLRAHARDLNPVAVLLNKAMMELPAKFARRPPINPDEHFDISAEWQGARGLAHDIRYYGKWMRREAQKRIGHLYPQIQLPAEYGHQEANVIAWLWARTVTCPNPACGIQAPLASKWWLSKKKGKEARVEPIIDQGCTPPRIRYTVQTGKGEPQDGTVNRRGGGTCIVCGTPLPFEYIREEGKQGRMGEQLMAIVVEGPTGRVYLAPTEDHIQKADVEPPYDIPDTSLPEQALGFRVQLYGMTKHKDLFTNRQLVALATFSDLVQEAREQMVRDAQRTSDRDDRDIQAYADAVATYLALAVDRLADRNSSICSWDTGYVKVRNTFARQALPMVWDFAEANPFSESTGNFLGAVDWVAEAIEISAYDVEGSVKQQDATSIVNGVTQPVISTDPPYYDNIGYADLSDFFYIWLRRSLQPIYPELFGTMLVPKAEELVATPYRFGGDKRTAQRFFEVGLGKAFQKMREVQHPDYPLTVYYAFKQGEAEEDEQGNGTVHASTGWETMLEGLIRAGFMITGTWPMRTELANRTVGHGTNALASSIVLVCRPREVNAPIASRREFLNALRRELPHALKELQSGNIAPVDLAQASIGPGIAIYSRYSKVVEADGTSLKVRTALQLINQVLDEFLTEQEGEYDPETRWAIAWYENNAMKPGLYGEAETLSKAKNTSVQAMKEAGIVEATGGKVRLLRADELPTEWNPTQAHQYSVWTIMLRLIDSLDKEGERSTSALLRQVGEQGELARDLAYHLYNLCERKGWAQEGMAFNSLVASWSEIRHLESKAPGEQIKQQSLM</sequence>
<gene>
    <name evidence="2" type="ORF">KTC_27160</name>
</gene>
<dbReference type="EMBL" id="AP019376">
    <property type="protein sequence ID" value="BBH87965.1"/>
    <property type="molecule type" value="Genomic_DNA"/>
</dbReference>
<organism evidence="2">
    <name type="scientific">Thermosporothrix sp. COM3</name>
    <dbReference type="NCBI Taxonomy" id="2490863"/>
    <lineage>
        <taxon>Bacteria</taxon>
        <taxon>Bacillati</taxon>
        <taxon>Chloroflexota</taxon>
        <taxon>Ktedonobacteria</taxon>
        <taxon>Ktedonobacterales</taxon>
        <taxon>Thermosporotrichaceae</taxon>
        <taxon>Thermosporothrix</taxon>
    </lineage>
</organism>
<name>A0A455SP33_9CHLR</name>
<dbReference type="REBASE" id="310656">
    <property type="entry name" value="M.TspCOM3ORF27160P"/>
</dbReference>
<accession>A0A455SP33</accession>
<feature type="domain" description="DUF1156" evidence="1">
    <location>
        <begin position="12"/>
        <end position="81"/>
    </location>
</feature>